<keyword evidence="5" id="KW-1185">Reference proteome</keyword>
<feature type="transmembrane region" description="Helical" evidence="2">
    <location>
        <begin position="174"/>
        <end position="194"/>
    </location>
</feature>
<feature type="transmembrane region" description="Helical" evidence="2">
    <location>
        <begin position="40"/>
        <end position="57"/>
    </location>
</feature>
<evidence type="ECO:0000313" key="5">
    <source>
        <dbReference type="Proteomes" id="UP001327219"/>
    </source>
</evidence>
<reference evidence="4 5" key="1">
    <citation type="submission" date="2022-11" db="EMBL/GenBank/DDBJ databases">
        <title>Host association and intracellularity evolved multiple times independently in the Rickettsiales.</title>
        <authorList>
            <person name="Castelli M."/>
            <person name="Nardi T."/>
            <person name="Gammuto L."/>
            <person name="Bellinzona G."/>
            <person name="Sabaneyeva E."/>
            <person name="Potekhin A."/>
            <person name="Serra V."/>
            <person name="Petroni G."/>
            <person name="Sassera D."/>
        </authorList>
    </citation>
    <scope>NUCLEOTIDE SEQUENCE [LARGE SCALE GENOMIC DNA]</scope>
    <source>
        <strain evidence="4 5">NDG2</strain>
    </source>
</reference>
<dbReference type="InterPro" id="IPR026037">
    <property type="entry name" value="PgpA"/>
</dbReference>
<dbReference type="Proteomes" id="UP001327219">
    <property type="component" value="Chromosome"/>
</dbReference>
<comment type="cofactor">
    <cofactor evidence="1">
        <name>Mg(2+)</name>
        <dbReference type="ChEBI" id="CHEBI:18420"/>
    </cofactor>
</comment>
<keyword evidence="1" id="KW-0378">Hydrolase</keyword>
<keyword evidence="1" id="KW-0443">Lipid metabolism</keyword>
<name>A0ABZ0UIN9_9RICK</name>
<dbReference type="PIRSF" id="PIRSF006162">
    <property type="entry name" value="PgpA"/>
    <property type="match status" value="1"/>
</dbReference>
<comment type="function">
    <text evidence="1">Lipid phosphatase which dephosphorylates phosphatidylglycerophosphate (PGP) to phosphatidylglycerol (PG).</text>
</comment>
<keyword evidence="1" id="KW-0595">Phospholipid degradation</keyword>
<dbReference type="InterPro" id="IPR036681">
    <property type="entry name" value="PgpA-like_sf"/>
</dbReference>
<keyword evidence="1 2" id="KW-0472">Membrane</keyword>
<feature type="transmembrane region" description="Helical" evidence="2">
    <location>
        <begin position="134"/>
        <end position="154"/>
    </location>
</feature>
<evidence type="ECO:0000313" key="4">
    <source>
        <dbReference type="EMBL" id="WPX95948.1"/>
    </source>
</evidence>
<dbReference type="SUPFAM" id="SSF101307">
    <property type="entry name" value="YutG-like"/>
    <property type="match status" value="1"/>
</dbReference>
<dbReference type="Pfam" id="PF04608">
    <property type="entry name" value="PgpA"/>
    <property type="match status" value="1"/>
</dbReference>
<evidence type="ECO:0000256" key="2">
    <source>
        <dbReference type="SAM" id="Phobius"/>
    </source>
</evidence>
<keyword evidence="1 2" id="KW-0812">Transmembrane</keyword>
<sequence>MAKKKFNFNNLVNTKAERFTLPFAWYSIISTWFFVGKLPFAPGTFGSIAAYPLYYYILMHSYSSTDAKLHILLAIITLFIIVFFAIDKFQRETGTYDHSYVVIDEVIGQLLTLYISFDWAFSIAYALQLKVPSYALSFVIAFLPFRYFDISKPLLIGYVNKNYKGAFGVIFDDILAAVCASGVLYVASFIFSYLSRL</sequence>
<feature type="domain" description="YutG/PgpA" evidence="3">
    <location>
        <begin position="28"/>
        <end position="187"/>
    </location>
</feature>
<comment type="catalytic activity">
    <reaction evidence="1">
        <text>a 1,2-diacyl-sn-glycero-3-phospho-(1'-sn-glycero-3'-phosphate) + H2O = a 1,2-diacyl-sn-glycero-3-phospho-(1'-sn-glycerol) + phosphate</text>
        <dbReference type="Rhea" id="RHEA:33751"/>
        <dbReference type="ChEBI" id="CHEBI:15377"/>
        <dbReference type="ChEBI" id="CHEBI:43474"/>
        <dbReference type="ChEBI" id="CHEBI:60110"/>
        <dbReference type="ChEBI" id="CHEBI:64716"/>
        <dbReference type="EC" id="3.1.3.27"/>
    </reaction>
</comment>
<feature type="transmembrane region" description="Helical" evidence="2">
    <location>
        <begin position="16"/>
        <end position="34"/>
    </location>
</feature>
<keyword evidence="1" id="KW-0997">Cell inner membrane</keyword>
<evidence type="ECO:0000256" key="1">
    <source>
        <dbReference type="PIRNR" id="PIRNR006162"/>
    </source>
</evidence>
<keyword evidence="2" id="KW-1133">Transmembrane helix</keyword>
<feature type="transmembrane region" description="Helical" evidence="2">
    <location>
        <begin position="69"/>
        <end position="86"/>
    </location>
</feature>
<gene>
    <name evidence="4" type="ORF">Bandiella_00049</name>
</gene>
<comment type="pathway">
    <text evidence="1">Phospholipid metabolism; phosphatidylglycerol biosynthesis; phosphatidylglycerol from CDP-diacylglycerol: step 2/2.</text>
</comment>
<dbReference type="PANTHER" id="PTHR36305">
    <property type="entry name" value="PHOSPHATIDYLGLYCEROPHOSPHATASE A"/>
    <property type="match status" value="1"/>
</dbReference>
<dbReference type="PANTHER" id="PTHR36305:SF1">
    <property type="entry name" value="PHOSPHATIDYLGLYCEROPHOSPHATASE A"/>
    <property type="match status" value="1"/>
</dbReference>
<evidence type="ECO:0000259" key="3">
    <source>
        <dbReference type="Pfam" id="PF04608"/>
    </source>
</evidence>
<organism evidence="4 5">
    <name type="scientific">Candidatus Bandiella euplotis</name>
    <dbReference type="NCBI Taxonomy" id="1664265"/>
    <lineage>
        <taxon>Bacteria</taxon>
        <taxon>Pseudomonadati</taxon>
        <taxon>Pseudomonadota</taxon>
        <taxon>Alphaproteobacteria</taxon>
        <taxon>Rickettsiales</taxon>
        <taxon>Candidatus Midichloriaceae</taxon>
        <taxon>Candidatus Bandiella</taxon>
    </lineage>
</organism>
<keyword evidence="1" id="KW-1208">Phospholipid metabolism</keyword>
<keyword evidence="1" id="KW-0442">Lipid degradation</keyword>
<protein>
    <recommendedName>
        <fullName evidence="1">Phosphatidylglycerophosphatase A</fullName>
        <ecNumber evidence="1">3.1.3.27</ecNumber>
    </recommendedName>
    <alternativeName>
        <fullName evidence="1">Phosphatidylglycerolphosphate phosphatase A</fullName>
    </alternativeName>
</protein>
<keyword evidence="1" id="KW-0460">Magnesium</keyword>
<dbReference type="RefSeq" id="WP_323732926.1">
    <property type="nucleotide sequence ID" value="NZ_CP110820.1"/>
</dbReference>
<feature type="transmembrane region" description="Helical" evidence="2">
    <location>
        <begin position="106"/>
        <end position="127"/>
    </location>
</feature>
<proteinExistence type="predicted"/>
<keyword evidence="1" id="KW-0479">Metal-binding</keyword>
<dbReference type="InterPro" id="IPR007686">
    <property type="entry name" value="YutG/PgpA"/>
</dbReference>
<comment type="subcellular location">
    <subcellularLocation>
        <location evidence="1">Cell inner membrane</location>
        <topology evidence="1">Multi-pass membrane protein</topology>
    </subcellularLocation>
</comment>
<dbReference type="EC" id="3.1.3.27" evidence="1"/>
<dbReference type="EMBL" id="CP110820">
    <property type="protein sequence ID" value="WPX95948.1"/>
    <property type="molecule type" value="Genomic_DNA"/>
</dbReference>
<keyword evidence="1" id="KW-1003">Cell membrane</keyword>
<accession>A0ABZ0UIN9</accession>
<dbReference type="CDD" id="cd06971">
    <property type="entry name" value="PgpA"/>
    <property type="match status" value="1"/>
</dbReference>